<dbReference type="EMBL" id="JACTAM010000011">
    <property type="protein sequence ID" value="KAI2659382.1"/>
    <property type="molecule type" value="Genomic_DNA"/>
</dbReference>
<evidence type="ECO:0000256" key="4">
    <source>
        <dbReference type="ARBA" id="ARBA00022490"/>
    </source>
</evidence>
<feature type="compositionally biased region" description="Basic and acidic residues" evidence="8">
    <location>
        <begin position="601"/>
        <end position="640"/>
    </location>
</feature>
<dbReference type="PANTHER" id="PTHR34174:SF1">
    <property type="entry name" value="CENTRIOLAR AND CILIOGENESIS-ASSOCIATED PROTEIN HYLS1"/>
    <property type="match status" value="1"/>
</dbReference>
<comment type="similarity">
    <text evidence="3">Belongs to the HYLS1 family.</text>
</comment>
<feature type="compositionally biased region" description="Acidic residues" evidence="8">
    <location>
        <begin position="416"/>
        <end position="447"/>
    </location>
</feature>
<feature type="compositionally biased region" description="Basic and acidic residues" evidence="8">
    <location>
        <begin position="547"/>
        <end position="568"/>
    </location>
</feature>
<feature type="compositionally biased region" description="Basic and acidic residues" evidence="8">
    <location>
        <begin position="866"/>
        <end position="876"/>
    </location>
</feature>
<feature type="compositionally biased region" description="Basic and acidic residues" evidence="8">
    <location>
        <begin position="742"/>
        <end position="799"/>
    </location>
</feature>
<dbReference type="Pfam" id="PF15311">
    <property type="entry name" value="HYLS1_C"/>
    <property type="match status" value="1"/>
</dbReference>
<proteinExistence type="inferred from homology"/>
<keyword evidence="7" id="KW-0966">Cell projection</keyword>
<feature type="compositionally biased region" description="Acidic residues" evidence="8">
    <location>
        <begin position="455"/>
        <end position="476"/>
    </location>
</feature>
<feature type="domain" description="Centriolar and ciliogenesis-associated protein HYLS1 C-terminal" evidence="9">
    <location>
        <begin position="1149"/>
        <end position="1237"/>
    </location>
</feature>
<evidence type="ECO:0000256" key="7">
    <source>
        <dbReference type="ARBA" id="ARBA00023273"/>
    </source>
</evidence>
<feature type="compositionally biased region" description="Acidic residues" evidence="8">
    <location>
        <begin position="530"/>
        <end position="546"/>
    </location>
</feature>
<feature type="compositionally biased region" description="Acidic residues" evidence="8">
    <location>
        <begin position="656"/>
        <end position="669"/>
    </location>
</feature>
<feature type="compositionally biased region" description="Low complexity" evidence="8">
    <location>
        <begin position="47"/>
        <end position="66"/>
    </location>
</feature>
<comment type="subcellular location">
    <subcellularLocation>
        <location evidence="2">Cell projection</location>
        <location evidence="2">Cilium</location>
    </subcellularLocation>
    <subcellularLocation>
        <location evidence="1">Cytoplasm</location>
        <location evidence="1">Cytoskeleton</location>
        <location evidence="1">Microtubule organizing center</location>
        <location evidence="1">Centrosome</location>
        <location evidence="1">Centriole</location>
    </subcellularLocation>
</comment>
<keyword evidence="6" id="KW-0206">Cytoskeleton</keyword>
<feature type="compositionally biased region" description="Basic and acidic residues" evidence="8">
    <location>
        <begin position="401"/>
        <end position="415"/>
    </location>
</feature>
<dbReference type="PANTHER" id="PTHR34174">
    <property type="entry name" value="HYDROLETHALUS SYNDROME PROTEIN 1"/>
    <property type="match status" value="1"/>
</dbReference>
<reference evidence="10 11" key="1">
    <citation type="submission" date="2022-01" db="EMBL/GenBank/DDBJ databases">
        <title>A high-quality chromosome-level genome assembly of rohu carp, Labeo rohita.</title>
        <authorList>
            <person name="Arick M.A. II"/>
            <person name="Hsu C.-Y."/>
            <person name="Magbanua Z."/>
            <person name="Pechanova O."/>
            <person name="Grover C."/>
            <person name="Miller E."/>
            <person name="Thrash A."/>
            <person name="Ezzel L."/>
            <person name="Alam S."/>
            <person name="Benzie J."/>
            <person name="Hamilton M."/>
            <person name="Karsi A."/>
            <person name="Lawrence M.L."/>
            <person name="Peterson D.G."/>
        </authorList>
    </citation>
    <scope>NUCLEOTIDE SEQUENCE [LARGE SCALE GENOMIC DNA]</scope>
    <source>
        <strain evidence="11">BAU-BD-2019</strain>
        <tissue evidence="10">Blood</tissue>
    </source>
</reference>
<feature type="region of interest" description="Disordered" evidence="8">
    <location>
        <begin position="895"/>
        <end position="945"/>
    </location>
</feature>
<feature type="compositionally biased region" description="Acidic residues" evidence="8">
    <location>
        <begin position="930"/>
        <end position="945"/>
    </location>
</feature>
<feature type="compositionally biased region" description="Acidic residues" evidence="8">
    <location>
        <begin position="311"/>
        <end position="400"/>
    </location>
</feature>
<keyword evidence="5" id="KW-0970">Cilium biogenesis/degradation</keyword>
<evidence type="ECO:0000313" key="10">
    <source>
        <dbReference type="EMBL" id="KAI2659382.1"/>
    </source>
</evidence>
<sequence>MESLDFSEEEIQQQLAALGYKNIPKERLREFKRDLDQLIRHEKSKSHSSSEWTSPTSHSSSSKSPPALIKEKVQLNNIGPSCNYVLFNSSAGQQREIFSSTFNEDDYGDHGMNRYYDSYSRHTVAHRPDRPSTAPNRLETEEGPSEIFHSVLDGSETTSPDREHQVHLKPVIKRKVLRRDLSIYLRMYKAFDSRWENESKDDEGSLSSSFWTDHESEGENRDYVKKENRANERKPEEDSMDVKESIIDEKKMEMLQGSELEKEKYLQAGEENHEVERKCFLDDENEKSTEVIRTRQKEEEESGDEEKQLEVEEEESKDVEKESEAEEEESEDVEKESEAEEEDSEDVEKESEAEEEESEDVEKESAEVEVESEEEEEESEEEEEESEEEEEESEEEEEGSRDEKEKVCEQQKGNENEEEEEITESEEEEKGKELEEEEEQNESEEMENVEKEESEKEEESEDEEKQLEEEEEESEEQEGKGQESEEEESEDDSGGSRDEKEDLCEQQKENEKQEEEELKESEEENKGKELEEEEEQNEAEESEEEEKEKASEEDKKEEENPEEGKESEVSEEEKDISEDEKYSEEEKESSVSGESSEESEESKVKIDVPECEKDQVSVEESKEESFLKEDSESEEKKNSLAKEGGSGEENSHFSWEEEDEEEKEDEEGDNICRIPKNGKGTKGKDDSKSFMNKVSISESERKNLRKELEEDRNNDEEQRDNEEQRDSFTQDSTDQDLDSEKEEERQCFMNKYKEIELGKSDEKEEDKRKYVFSDEDLEEKRLGAEEHENGTEEEKQHNSDEEDEEVSKGGSEEDEEREWFFSEPVEDKKDRDQDGKSWASDDDYVTIASGHSQKEEEENCNMIPTKEQERDDVQQKEDIRDVYVEDFYESLGSPAASILTSGYGTYRPDSPKDGEPEEVDYRDDCTLGGLEEENESILDARDYEDDSSLAWFRNNQALETTDGRASGELPDGNHVIVCSDQSHDGSEGDGHQSPDIPSQDHQTSHHQSPTENDSRTQDGGSVYFSDGWEVDNLDHPFNLRHRRGRVQRRPEEEQYDDGYDDSKKGRKEKRVRAYTGCLGTVSELEERLDHMRIGASRVHYDSESEEMGSYTDRSSSVTEESPSAFQEYIKGMARSHSESDIRPRPKSFIRPVFDHPHTRNLKKTDPVAKYLQYKQDWETFKPPGEKSRRDLHWAIREQLMYQPPPPRPQKTYIPNTYVVPTEKKRSALRWEIRHDLAHGIIPTKISYP</sequence>
<feature type="region of interest" description="Disordered" evidence="8">
    <location>
        <begin position="196"/>
        <end position="876"/>
    </location>
</feature>
<evidence type="ECO:0000256" key="5">
    <source>
        <dbReference type="ARBA" id="ARBA00022794"/>
    </source>
</evidence>
<feature type="compositionally biased region" description="Basic and acidic residues" evidence="8">
    <location>
        <begin position="981"/>
        <end position="992"/>
    </location>
</feature>
<feature type="compositionally biased region" description="Polar residues" evidence="8">
    <location>
        <begin position="995"/>
        <end position="1011"/>
    </location>
</feature>
<name>A0ABQ8MAV0_LABRO</name>
<feature type="region of interest" description="Disordered" evidence="8">
    <location>
        <begin position="122"/>
        <end position="145"/>
    </location>
</feature>
<feature type="compositionally biased region" description="Basic and acidic residues" evidence="8">
    <location>
        <begin position="698"/>
        <end position="711"/>
    </location>
</feature>
<comment type="caution">
    <text evidence="10">The sequence shown here is derived from an EMBL/GenBank/DDBJ whole genome shotgun (WGS) entry which is preliminary data.</text>
</comment>
<feature type="compositionally biased region" description="Basic and acidic residues" evidence="8">
    <location>
        <begin position="212"/>
        <end position="298"/>
    </location>
</feature>
<accession>A0ABQ8MAV0</accession>
<dbReference type="Proteomes" id="UP000830375">
    <property type="component" value="Unassembled WGS sequence"/>
</dbReference>
<feature type="compositionally biased region" description="Acidic residues" evidence="8">
    <location>
        <begin position="569"/>
        <end position="587"/>
    </location>
</feature>
<gene>
    <name evidence="10" type="ORF">H4Q32_023674</name>
</gene>
<dbReference type="InterPro" id="IPR027918">
    <property type="entry name" value="HYLS1_C_dom"/>
</dbReference>
<feature type="compositionally biased region" description="Acidic residues" evidence="8">
    <location>
        <begin position="512"/>
        <end position="523"/>
    </location>
</feature>
<organism evidence="10 11">
    <name type="scientific">Labeo rohita</name>
    <name type="common">Indian major carp</name>
    <name type="synonym">Cyprinus rohita</name>
    <dbReference type="NCBI Taxonomy" id="84645"/>
    <lineage>
        <taxon>Eukaryota</taxon>
        <taxon>Metazoa</taxon>
        <taxon>Chordata</taxon>
        <taxon>Craniata</taxon>
        <taxon>Vertebrata</taxon>
        <taxon>Euteleostomi</taxon>
        <taxon>Actinopterygii</taxon>
        <taxon>Neopterygii</taxon>
        <taxon>Teleostei</taxon>
        <taxon>Ostariophysi</taxon>
        <taxon>Cypriniformes</taxon>
        <taxon>Cyprinidae</taxon>
        <taxon>Labeoninae</taxon>
        <taxon>Labeonini</taxon>
        <taxon>Labeo</taxon>
    </lineage>
</organism>
<evidence type="ECO:0000256" key="2">
    <source>
        <dbReference type="ARBA" id="ARBA00004138"/>
    </source>
</evidence>
<keyword evidence="11" id="KW-1185">Reference proteome</keyword>
<evidence type="ECO:0000259" key="9">
    <source>
        <dbReference type="Pfam" id="PF15311"/>
    </source>
</evidence>
<dbReference type="InterPro" id="IPR052319">
    <property type="entry name" value="Centriolar_ciliogenesis_assoc"/>
</dbReference>
<evidence type="ECO:0000256" key="6">
    <source>
        <dbReference type="ARBA" id="ARBA00023212"/>
    </source>
</evidence>
<feature type="region of interest" description="Disordered" evidence="8">
    <location>
        <begin position="39"/>
        <end position="66"/>
    </location>
</feature>
<evidence type="ECO:0000313" key="11">
    <source>
        <dbReference type="Proteomes" id="UP000830375"/>
    </source>
</evidence>
<evidence type="ECO:0000256" key="3">
    <source>
        <dbReference type="ARBA" id="ARBA00010091"/>
    </source>
</evidence>
<protein>
    <submittedName>
        <fullName evidence="10">Hydrolethalus syndrome protein 1</fullName>
    </submittedName>
</protein>
<feature type="region of interest" description="Disordered" evidence="8">
    <location>
        <begin position="1133"/>
        <end position="1152"/>
    </location>
</feature>
<keyword evidence="4" id="KW-0963">Cytoplasm</keyword>
<evidence type="ECO:0000256" key="1">
    <source>
        <dbReference type="ARBA" id="ARBA00004114"/>
    </source>
</evidence>
<feature type="compositionally biased region" description="Basic residues" evidence="8">
    <location>
        <begin position="1038"/>
        <end position="1047"/>
    </location>
</feature>
<feature type="region of interest" description="Disordered" evidence="8">
    <location>
        <begin position="961"/>
        <end position="1068"/>
    </location>
</feature>
<feature type="compositionally biased region" description="Acidic residues" evidence="8">
    <location>
        <begin position="484"/>
        <end position="493"/>
    </location>
</feature>
<evidence type="ECO:0000256" key="8">
    <source>
        <dbReference type="SAM" id="MobiDB-lite"/>
    </source>
</evidence>
<feature type="compositionally biased region" description="Basic and acidic residues" evidence="8">
    <location>
        <begin position="825"/>
        <end position="835"/>
    </location>
</feature>
<feature type="compositionally biased region" description="Basic and acidic residues" evidence="8">
    <location>
        <begin position="494"/>
        <end position="511"/>
    </location>
</feature>